<organism evidence="1 2">
    <name type="scientific">Schistosoma margrebowiei</name>
    <dbReference type="NCBI Taxonomy" id="48269"/>
    <lineage>
        <taxon>Eukaryota</taxon>
        <taxon>Metazoa</taxon>
        <taxon>Spiralia</taxon>
        <taxon>Lophotrochozoa</taxon>
        <taxon>Platyhelminthes</taxon>
        <taxon>Trematoda</taxon>
        <taxon>Digenea</taxon>
        <taxon>Strigeidida</taxon>
        <taxon>Schistosomatoidea</taxon>
        <taxon>Schistosomatidae</taxon>
        <taxon>Schistosoma</taxon>
    </lineage>
</organism>
<keyword evidence="2" id="KW-1185">Reference proteome</keyword>
<dbReference type="EMBL" id="UZAI01009205">
    <property type="protein sequence ID" value="VDP04152.1"/>
    <property type="molecule type" value="Genomic_DNA"/>
</dbReference>
<evidence type="ECO:0000313" key="2">
    <source>
        <dbReference type="Proteomes" id="UP000277204"/>
    </source>
</evidence>
<evidence type="ECO:0000313" key="1">
    <source>
        <dbReference type="EMBL" id="VDP04152.1"/>
    </source>
</evidence>
<proteinExistence type="predicted"/>
<gene>
    <name evidence="1" type="ORF">SMRZ_LOCUS13147</name>
</gene>
<sequence length="123" mass="14366">MSAQSNQKSRINFEDIFKRLTNVEGAFDPSYLAIETDVQHGVPTRDLVRMHDQAPSARRTMMPYDESRVPSEVKRPMPLLKTRATIYLGRWNVHTMWDTERAFQIAAEMRRYKLEVLGISETH</sequence>
<reference evidence="1 2" key="1">
    <citation type="submission" date="2018-11" db="EMBL/GenBank/DDBJ databases">
        <authorList>
            <consortium name="Pathogen Informatics"/>
        </authorList>
    </citation>
    <scope>NUCLEOTIDE SEQUENCE [LARGE SCALE GENOMIC DNA]</scope>
    <source>
        <strain evidence="1 2">Zambia</strain>
    </source>
</reference>
<dbReference type="AlphaFoldDB" id="A0A183MAS2"/>
<name>A0A183MAS2_9TREM</name>
<accession>A0A183MAS2</accession>
<dbReference type="STRING" id="48269.A0A183MAS2"/>
<dbReference type="Proteomes" id="UP000277204">
    <property type="component" value="Unassembled WGS sequence"/>
</dbReference>
<protein>
    <submittedName>
        <fullName evidence="1">Uncharacterized protein</fullName>
    </submittedName>
</protein>